<gene>
    <name evidence="2" type="ORF">SLEP1_g3644</name>
</gene>
<keyword evidence="3" id="KW-1185">Reference proteome</keyword>
<evidence type="ECO:0000256" key="1">
    <source>
        <dbReference type="SAM" id="MobiDB-lite"/>
    </source>
</evidence>
<sequence>MADLSRLIQRPGESSKNYLMRFRKAKMKCHVALPEQEFVKLAQNGLDIELRKKFEGMEFKDFFELSYKVFANKPVTCPNLVKVTQQVEAIAKRFSYESGRQYTFDDKIDNGLLRFLEKPKEAMGVNENPFPNVDVGVIEKERERHAQLNQRLGGQRHAAKIYASGSRMKEARHTDRSHMVKPPQQPPSKSWEKPEVPPPKLTSLIINENELKATFEADQQAELTSDDNLLEDMGVLQISGISINLSCLILMLPLVFRAKGSENTHVPTSVSKGSMVVEEEVIEVPAQEKENEHDIFSEQIIFNKPDESVDVIGSIRICVFHLVSIKDSFFGMEAKLRQGRPREITAYNKPTLAKYVVDEIASGVKMPEGILEKVIVIEKRMLPSIHQRRITVEACSLDVTPTDWRHPIIEHLRNPSSKTSRRMRMQALNYVLLGDVLYCKGQDELLLRCLSLDESCHVMLDVHNGICGAHQAVFHEFPPWIPSASSPAKLGFCWLEFWG</sequence>
<dbReference type="PANTHER" id="PTHR48475:SF1">
    <property type="entry name" value="RNASE H TYPE-1 DOMAIN-CONTAINING PROTEIN"/>
    <property type="match status" value="1"/>
</dbReference>
<feature type="compositionally biased region" description="Basic and acidic residues" evidence="1">
    <location>
        <begin position="167"/>
        <end position="178"/>
    </location>
</feature>
<proteinExistence type="predicted"/>
<dbReference type="Proteomes" id="UP001054252">
    <property type="component" value="Unassembled WGS sequence"/>
</dbReference>
<dbReference type="AlphaFoldDB" id="A0AAV5HWW5"/>
<accession>A0AAV5HWW5</accession>
<protein>
    <recommendedName>
        <fullName evidence="4">Retrotransposon gag domain-containing protein</fullName>
    </recommendedName>
</protein>
<dbReference type="EMBL" id="BPVZ01000003">
    <property type="protein sequence ID" value="GKU89515.1"/>
    <property type="molecule type" value="Genomic_DNA"/>
</dbReference>
<dbReference type="PANTHER" id="PTHR48475">
    <property type="entry name" value="RIBONUCLEASE H"/>
    <property type="match status" value="1"/>
</dbReference>
<evidence type="ECO:0008006" key="4">
    <source>
        <dbReference type="Google" id="ProtNLM"/>
    </source>
</evidence>
<name>A0AAV5HWW5_9ROSI</name>
<organism evidence="2 3">
    <name type="scientific">Rubroshorea leprosula</name>
    <dbReference type="NCBI Taxonomy" id="152421"/>
    <lineage>
        <taxon>Eukaryota</taxon>
        <taxon>Viridiplantae</taxon>
        <taxon>Streptophyta</taxon>
        <taxon>Embryophyta</taxon>
        <taxon>Tracheophyta</taxon>
        <taxon>Spermatophyta</taxon>
        <taxon>Magnoliopsida</taxon>
        <taxon>eudicotyledons</taxon>
        <taxon>Gunneridae</taxon>
        <taxon>Pentapetalae</taxon>
        <taxon>rosids</taxon>
        <taxon>malvids</taxon>
        <taxon>Malvales</taxon>
        <taxon>Dipterocarpaceae</taxon>
        <taxon>Rubroshorea</taxon>
    </lineage>
</organism>
<comment type="caution">
    <text evidence="2">The sequence shown here is derived from an EMBL/GenBank/DDBJ whole genome shotgun (WGS) entry which is preliminary data.</text>
</comment>
<reference evidence="2 3" key="1">
    <citation type="journal article" date="2021" name="Commun. Biol.">
        <title>The genome of Shorea leprosula (Dipterocarpaceae) highlights the ecological relevance of drought in aseasonal tropical rainforests.</title>
        <authorList>
            <person name="Ng K.K.S."/>
            <person name="Kobayashi M.J."/>
            <person name="Fawcett J.A."/>
            <person name="Hatakeyama M."/>
            <person name="Paape T."/>
            <person name="Ng C.H."/>
            <person name="Ang C.C."/>
            <person name="Tnah L.H."/>
            <person name="Lee C.T."/>
            <person name="Nishiyama T."/>
            <person name="Sese J."/>
            <person name="O'Brien M.J."/>
            <person name="Copetti D."/>
            <person name="Mohd Noor M.I."/>
            <person name="Ong R.C."/>
            <person name="Putra M."/>
            <person name="Sireger I.Z."/>
            <person name="Indrioko S."/>
            <person name="Kosugi Y."/>
            <person name="Izuno A."/>
            <person name="Isagi Y."/>
            <person name="Lee S.L."/>
            <person name="Shimizu K.K."/>
        </authorList>
    </citation>
    <scope>NUCLEOTIDE SEQUENCE [LARGE SCALE GENOMIC DNA]</scope>
    <source>
        <strain evidence="2">214</strain>
    </source>
</reference>
<feature type="region of interest" description="Disordered" evidence="1">
    <location>
        <begin position="164"/>
        <end position="196"/>
    </location>
</feature>
<evidence type="ECO:0000313" key="3">
    <source>
        <dbReference type="Proteomes" id="UP001054252"/>
    </source>
</evidence>
<evidence type="ECO:0000313" key="2">
    <source>
        <dbReference type="EMBL" id="GKU89515.1"/>
    </source>
</evidence>